<dbReference type="InterPro" id="IPR009769">
    <property type="entry name" value="EDR2_C"/>
</dbReference>
<keyword evidence="4" id="KW-1185">Reference proteome</keyword>
<dbReference type="STRING" id="106549.A0A540LK90"/>
<feature type="compositionally biased region" description="Polar residues" evidence="1">
    <location>
        <begin position="37"/>
        <end position="53"/>
    </location>
</feature>
<dbReference type="EMBL" id="VIEB01000553">
    <property type="protein sequence ID" value="TQD86897.1"/>
    <property type="molecule type" value="Genomic_DNA"/>
</dbReference>
<reference evidence="3 4" key="1">
    <citation type="journal article" date="2019" name="G3 (Bethesda)">
        <title>Sequencing of a Wild Apple (Malus baccata) Genome Unravels the Differences Between Cultivated and Wild Apple Species Regarding Disease Resistance and Cold Tolerance.</title>
        <authorList>
            <person name="Chen X."/>
        </authorList>
    </citation>
    <scope>NUCLEOTIDE SEQUENCE [LARGE SCALE GENOMIC DNA]</scope>
    <source>
        <strain evidence="4">cv. Shandingzi</strain>
        <tissue evidence="3">Leaves</tissue>
    </source>
</reference>
<organism evidence="3 4">
    <name type="scientific">Malus baccata</name>
    <name type="common">Siberian crab apple</name>
    <name type="synonym">Pyrus baccata</name>
    <dbReference type="NCBI Taxonomy" id="106549"/>
    <lineage>
        <taxon>Eukaryota</taxon>
        <taxon>Viridiplantae</taxon>
        <taxon>Streptophyta</taxon>
        <taxon>Embryophyta</taxon>
        <taxon>Tracheophyta</taxon>
        <taxon>Spermatophyta</taxon>
        <taxon>Magnoliopsida</taxon>
        <taxon>eudicotyledons</taxon>
        <taxon>Gunneridae</taxon>
        <taxon>Pentapetalae</taxon>
        <taxon>rosids</taxon>
        <taxon>fabids</taxon>
        <taxon>Rosales</taxon>
        <taxon>Rosaceae</taxon>
        <taxon>Amygdaloideae</taxon>
        <taxon>Maleae</taxon>
        <taxon>Malus</taxon>
    </lineage>
</organism>
<feature type="domain" description="Protein ENHANCED DISEASE RESISTANCE 2 C-terminal" evidence="2">
    <location>
        <begin position="223"/>
        <end position="464"/>
    </location>
</feature>
<dbReference type="PANTHER" id="PTHR31558:SF19">
    <property type="entry name" value="PROTEIN ENHANCED DISEASE RESISTANCE 2 C-TERMINAL DOMAIN-CONTAINING PROTEIN"/>
    <property type="match status" value="1"/>
</dbReference>
<accession>A0A540LK90</accession>
<gene>
    <name evidence="3" type="ORF">C1H46_027514</name>
</gene>
<evidence type="ECO:0000313" key="3">
    <source>
        <dbReference type="EMBL" id="TQD86897.1"/>
    </source>
</evidence>
<proteinExistence type="predicted"/>
<feature type="compositionally biased region" description="Basic residues" evidence="1">
    <location>
        <begin position="15"/>
        <end position="33"/>
    </location>
</feature>
<dbReference type="AlphaFoldDB" id="A0A540LK90"/>
<evidence type="ECO:0000259" key="2">
    <source>
        <dbReference type="Pfam" id="PF07059"/>
    </source>
</evidence>
<comment type="caution">
    <text evidence="3">The sequence shown here is derived from an EMBL/GenBank/DDBJ whole genome shotgun (WGS) entry which is preliminary data.</text>
</comment>
<feature type="region of interest" description="Disordered" evidence="1">
    <location>
        <begin position="1"/>
        <end position="54"/>
    </location>
</feature>
<dbReference type="PANTHER" id="PTHR31558">
    <property type="entry name" value="CW14 PROTEIN"/>
    <property type="match status" value="1"/>
</dbReference>
<name>A0A540LK90_MALBA</name>
<sequence length="529" mass="58948">MGACASRPKGCSFGFKKKKKNDGGARRQRRVIPRRVSSASDRSHSVPTHQGSMDASFFDANSAIESERDDEFYSVHDDVMSLNESESASTLSVSSPRGLSRLALKPPPLHSTSAVSAEVTVDEIGGGDKMQGLDHCWILQTSCLPCLPSTSNSPLGDKKITPAAPSLRRKVLSFKWREGHSASAAAAADSTPTLLSPRTLAKRPLAGSTIPYCPVEKRTPDCWSPLEPNTFKVRGKNYLRDKKKEIAPSCAAFYPFAADIFVSQKKIDHIARFVELPVVSTTGDVPSILVVNVQIPLYPANFFQGDSDGEGMNLVMYYKISETYSKELPPHFRESITRLINDEVERVRGFPVDTIAPFRERLKILGRVANLEDLHLSTAEKKLMNAYNEKPVLSRPQHEFYLGENYFEIDLDMHRFSYISRKGIEAFHERMKLSVLDFGLTIQGNKPEDLPEHLLCSIRLNKVDYNNKSLPGVLNPKSLKGFGYRSEQEPESSPLLLLLLHLQVSFLPPHLNPLIVSGSCCFYLHADDR</sequence>
<evidence type="ECO:0000256" key="1">
    <source>
        <dbReference type="SAM" id="MobiDB-lite"/>
    </source>
</evidence>
<protein>
    <recommendedName>
        <fullName evidence="2">Protein ENHANCED DISEASE RESISTANCE 2 C-terminal domain-containing protein</fullName>
    </recommendedName>
</protein>
<dbReference type="Proteomes" id="UP000315295">
    <property type="component" value="Unassembled WGS sequence"/>
</dbReference>
<dbReference type="Pfam" id="PF07059">
    <property type="entry name" value="EDR2_C"/>
    <property type="match status" value="1"/>
</dbReference>
<evidence type="ECO:0000313" key="4">
    <source>
        <dbReference type="Proteomes" id="UP000315295"/>
    </source>
</evidence>